<evidence type="ECO:0000313" key="2">
    <source>
        <dbReference type="Proteomes" id="UP001283361"/>
    </source>
</evidence>
<comment type="caution">
    <text evidence="1">The sequence shown here is derived from an EMBL/GenBank/DDBJ whole genome shotgun (WGS) entry which is preliminary data.</text>
</comment>
<evidence type="ECO:0000313" key="1">
    <source>
        <dbReference type="EMBL" id="KAK3788671.1"/>
    </source>
</evidence>
<protein>
    <submittedName>
        <fullName evidence="1">Uncharacterized protein</fullName>
    </submittedName>
</protein>
<sequence>MFIVSELSFNASLTVNGKRPLNQLLRFHGVRDSLHLVHRAETRRQPLIGDKKVYMFIVITLVCLFMEWEVWRNKRVAKNATAKFSNSCESRGFSHFMKFQHSVQSCLFLHINAIKYIKTKVLLFAKQSSPQIVQDYIGVRLYSHHQAFRLSRSTITSGFSCTIKHSAVMTYIGFSRTFKTSDCLGSVLELSNAQVVKTYSGIWLSRNQQALRLCRHTLTSGFSPTIKPSGF</sequence>
<proteinExistence type="predicted"/>
<reference evidence="1" key="1">
    <citation type="journal article" date="2023" name="G3 (Bethesda)">
        <title>A reference genome for the long-term kleptoplast-retaining sea slug Elysia crispata morphotype clarki.</title>
        <authorList>
            <person name="Eastman K.E."/>
            <person name="Pendleton A.L."/>
            <person name="Shaikh M.A."/>
            <person name="Suttiyut T."/>
            <person name="Ogas R."/>
            <person name="Tomko P."/>
            <person name="Gavelis G."/>
            <person name="Widhalm J.R."/>
            <person name="Wisecaver J.H."/>
        </authorList>
    </citation>
    <scope>NUCLEOTIDE SEQUENCE</scope>
    <source>
        <strain evidence="1">ECLA1</strain>
    </source>
</reference>
<dbReference type="EMBL" id="JAWDGP010001750">
    <property type="protein sequence ID" value="KAK3788671.1"/>
    <property type="molecule type" value="Genomic_DNA"/>
</dbReference>
<dbReference type="AlphaFoldDB" id="A0AAE1DZE7"/>
<dbReference type="Proteomes" id="UP001283361">
    <property type="component" value="Unassembled WGS sequence"/>
</dbReference>
<gene>
    <name evidence="1" type="ORF">RRG08_016690</name>
</gene>
<organism evidence="1 2">
    <name type="scientific">Elysia crispata</name>
    <name type="common">lettuce slug</name>
    <dbReference type="NCBI Taxonomy" id="231223"/>
    <lineage>
        <taxon>Eukaryota</taxon>
        <taxon>Metazoa</taxon>
        <taxon>Spiralia</taxon>
        <taxon>Lophotrochozoa</taxon>
        <taxon>Mollusca</taxon>
        <taxon>Gastropoda</taxon>
        <taxon>Heterobranchia</taxon>
        <taxon>Euthyneura</taxon>
        <taxon>Panpulmonata</taxon>
        <taxon>Sacoglossa</taxon>
        <taxon>Placobranchoidea</taxon>
        <taxon>Plakobranchidae</taxon>
        <taxon>Elysia</taxon>
    </lineage>
</organism>
<name>A0AAE1DZE7_9GAST</name>
<accession>A0AAE1DZE7</accession>
<keyword evidence="2" id="KW-1185">Reference proteome</keyword>